<evidence type="ECO:0000313" key="5">
    <source>
        <dbReference type="Proteomes" id="UP000184139"/>
    </source>
</evidence>
<dbReference type="EMBL" id="FQXS01000001">
    <property type="protein sequence ID" value="SHH36686.1"/>
    <property type="molecule type" value="Genomic_DNA"/>
</dbReference>
<protein>
    <recommendedName>
        <fullName evidence="1">Sugar fermentation stimulation protein homolog</fullName>
    </recommendedName>
</protein>
<dbReference type="Pfam" id="PF17746">
    <property type="entry name" value="SfsA_N"/>
    <property type="match status" value="1"/>
</dbReference>
<reference evidence="4 5" key="1">
    <citation type="submission" date="2016-11" db="EMBL/GenBank/DDBJ databases">
        <authorList>
            <person name="Jaros S."/>
            <person name="Januszkiewicz K."/>
            <person name="Wedrychowicz H."/>
        </authorList>
    </citation>
    <scope>NUCLEOTIDE SEQUENCE [LARGE SCALE GENOMIC DNA]</scope>
    <source>
        <strain evidence="4 5">DSM 9705</strain>
    </source>
</reference>
<accession>A0A1M5SDT9</accession>
<sequence length="243" mass="27122">MYFPVPLKPATLIRRYKRFLADIRLPNDTELTVHCPNSGSMKTCSAPGSPVYYSTSDNPTRKYPQTLEMVHNGNVWVGINTARTNGIVAEGLKNGVIEELWPVDSLVREVKTSPDCRLDLLVESGDQQIFIEVKNCTYVDSGCALFPDAITARGTKHLLELARLVQEGRRGVIIWLVQRRDADRFAPAAAIDPHYADTLATVSRQGVEMLAYQAAVTPESIDIVRSLPVILNNKRERQNHHGK</sequence>
<dbReference type="Gene3D" id="3.40.1350.60">
    <property type="match status" value="1"/>
</dbReference>
<evidence type="ECO:0000313" key="4">
    <source>
        <dbReference type="EMBL" id="SHH36686.1"/>
    </source>
</evidence>
<dbReference type="PANTHER" id="PTHR30545:SF2">
    <property type="entry name" value="SUGAR FERMENTATION STIMULATION PROTEIN A"/>
    <property type="match status" value="1"/>
</dbReference>
<dbReference type="PANTHER" id="PTHR30545">
    <property type="entry name" value="SUGAR FERMENTATION STIMULATION PROTEIN A"/>
    <property type="match status" value="1"/>
</dbReference>
<dbReference type="InterPro" id="IPR005224">
    <property type="entry name" value="SfsA"/>
</dbReference>
<dbReference type="Pfam" id="PF03749">
    <property type="entry name" value="SfsA"/>
    <property type="match status" value="1"/>
</dbReference>
<dbReference type="Gene3D" id="2.40.50.580">
    <property type="match status" value="1"/>
</dbReference>
<feature type="domain" description="Sugar fermentation stimulation protein C-terminal" evidence="2">
    <location>
        <begin position="83"/>
        <end position="219"/>
    </location>
</feature>
<gene>
    <name evidence="1" type="primary">sfsA</name>
    <name evidence="4" type="ORF">SAMN02745124_00299</name>
</gene>
<proteinExistence type="inferred from homology"/>
<evidence type="ECO:0000259" key="3">
    <source>
        <dbReference type="Pfam" id="PF17746"/>
    </source>
</evidence>
<comment type="similarity">
    <text evidence="1">Belongs to the SfsA family.</text>
</comment>
<evidence type="ECO:0000259" key="2">
    <source>
        <dbReference type="Pfam" id="PF03749"/>
    </source>
</evidence>
<dbReference type="RefSeq" id="WP_073373049.1">
    <property type="nucleotide sequence ID" value="NZ_FQXS01000001.1"/>
</dbReference>
<dbReference type="AlphaFoldDB" id="A0A1M5SDT9"/>
<dbReference type="HAMAP" id="MF_00095">
    <property type="entry name" value="SfsA"/>
    <property type="match status" value="1"/>
</dbReference>
<dbReference type="STRING" id="1121409.SAMN02745124_00299"/>
<organism evidence="4 5">
    <name type="scientific">Desulfofustis glycolicus DSM 9705</name>
    <dbReference type="NCBI Taxonomy" id="1121409"/>
    <lineage>
        <taxon>Bacteria</taxon>
        <taxon>Pseudomonadati</taxon>
        <taxon>Thermodesulfobacteriota</taxon>
        <taxon>Desulfobulbia</taxon>
        <taxon>Desulfobulbales</taxon>
        <taxon>Desulfocapsaceae</taxon>
        <taxon>Desulfofustis</taxon>
    </lineage>
</organism>
<feature type="domain" description="SfsA N-terminal OB" evidence="3">
    <location>
        <begin position="13"/>
        <end position="79"/>
    </location>
</feature>
<dbReference type="OrthoDB" id="9802365at2"/>
<dbReference type="GO" id="GO:0003677">
    <property type="term" value="F:DNA binding"/>
    <property type="evidence" value="ECO:0007669"/>
    <property type="project" value="InterPro"/>
</dbReference>
<dbReference type="NCBIfam" id="TIGR00230">
    <property type="entry name" value="sfsA"/>
    <property type="match status" value="1"/>
</dbReference>
<evidence type="ECO:0000256" key="1">
    <source>
        <dbReference type="HAMAP-Rule" id="MF_00095"/>
    </source>
</evidence>
<dbReference type="InterPro" id="IPR041465">
    <property type="entry name" value="SfsA_N"/>
</dbReference>
<keyword evidence="5" id="KW-1185">Reference proteome</keyword>
<name>A0A1M5SDT9_9BACT</name>
<dbReference type="CDD" id="cd22359">
    <property type="entry name" value="SfsA-like_bacterial"/>
    <property type="match status" value="1"/>
</dbReference>
<dbReference type="Proteomes" id="UP000184139">
    <property type="component" value="Unassembled WGS sequence"/>
</dbReference>
<dbReference type="InterPro" id="IPR040452">
    <property type="entry name" value="SfsA_C"/>
</dbReference>